<dbReference type="EMBL" id="CAJVPV010009674">
    <property type="protein sequence ID" value="CAG8644146.1"/>
    <property type="molecule type" value="Genomic_DNA"/>
</dbReference>
<protein>
    <submittedName>
        <fullName evidence="4">1901_t:CDS:1</fullName>
    </submittedName>
</protein>
<sequence>MGDDSWGSLPKEIKINPEDTWPVSTHEDISNRNATPRNGQGDNERMPNRRSSSVEWANNRKLETDSHNKEQTRYKDGEWTKQSSNNDDWKHQNQPLEKRDNGFNIRQKQYPTFNDDDRAELHNNNSRNSSKPPISTVDYDQKRDIGNPQGPSNSYEDDSRNFTRAASYSKLPNDADSRTRHSPNVDEDEEVIHNSLSEKRLTGERWRNETKNLTNDQDRKLRENQTEGSRFEPKEMKFKDEGIQTDPIDLGPIVQLIYSKDHELGSVVRKKLLSLGFNASVGRNASVSSSASAQGRSLLEMEPDELYNYENNKGNIRGDFNDSRKSQSVSRSAHSPSANNDSYGSGNKWKAENDQEASNKLNNTRNSYTNDFESRRPLSVTSRVNEQKGSYDRDLSAHSVSKEFKSSDSSKVREPSRVIAKTSAKSPEPWEVPSDNVRRNTGDRSVSPRKIRDSSPLPSSEPWQNQNQKKFEFRNQPNDSLGVKPSDSRGPSPSHSSREIKSRGEFFGDANRQENDSHWKDETRGYSHKVDPRTSPRDSQKPRDISNSSRITQRIEAQKKNDSQEVLTNKPTEKLNDSGGSMPLPNTDSWNSGQADSNDWRKKAALYNRELNEPERSSKKETEPWEKNQRREPWETTTHNDNPASFDVHKNDRKLEPSVNKDSTDNLDVVNNRFGRKDDHYSKNNSYYGEKSCANCNRPGHLSRDCPDSSTYTEDSIRPSNATNLVIWHLNVPSPILIITATANCPLRTRKPSPFVNPEPSGISPGEAWKRLLKADLEKDIEDFRKWLEEYAKVSPQETFQSIEMKLRDENCNGRIIAVKREGIPITSCLVDLQGNTGKTYLAQPSFSIPTGLAPASGTFAKSGDENFRWLADAGFLGDDPSPVCYNCKEKGHNTKQCEAPRKEIDRSGRPQCQVCSSFDHTTRQCDKRDRNDKPYGGYNGRDNYGDKDIRSQTGYNRHEYERPDRYGDNNTHRSYDNDSRDGNRRKDNANDYSTSYNKYNNNDSFNKSRYNASGRGSYNNDDKNFNRNRGGYNDGYSNRDNRDRGDHNSREDRNFTNRGYNEPYSRGNREQDSYSSRNGQDRSRDPARNRNDSVRDFNKDSRGRGVIDDTAQKWDKRQRSTSVNRSNNSIENPKLDDNWDQLKGQVMTNWSKVTSQSYEENSWPAQEGEKKGPYNNNTRYTENQRPRGNNEEPRGRSMQTKALSSANPEDNSYLDNVKQW</sequence>
<feature type="compositionally biased region" description="Basic and acidic residues" evidence="2">
    <location>
        <begin position="58"/>
        <end position="79"/>
    </location>
</feature>
<dbReference type="InterPro" id="IPR036875">
    <property type="entry name" value="Znf_CCHC_sf"/>
</dbReference>
<dbReference type="OrthoDB" id="2391219at2759"/>
<reference evidence="4" key="1">
    <citation type="submission" date="2021-06" db="EMBL/GenBank/DDBJ databases">
        <authorList>
            <person name="Kallberg Y."/>
            <person name="Tangrot J."/>
            <person name="Rosling A."/>
        </authorList>
    </citation>
    <scope>NUCLEOTIDE SEQUENCE</scope>
    <source>
        <strain evidence="4">CL551</strain>
    </source>
</reference>
<feature type="region of interest" description="Disordered" evidence="2">
    <location>
        <begin position="1158"/>
        <end position="1221"/>
    </location>
</feature>
<keyword evidence="1" id="KW-0479">Metal-binding</keyword>
<feature type="compositionally biased region" description="Polar residues" evidence="2">
    <location>
        <begin position="356"/>
        <end position="371"/>
    </location>
</feature>
<feature type="compositionally biased region" description="Polar residues" evidence="2">
    <location>
        <begin position="122"/>
        <end position="133"/>
    </location>
</feature>
<evidence type="ECO:0000256" key="2">
    <source>
        <dbReference type="SAM" id="MobiDB-lite"/>
    </source>
</evidence>
<organism evidence="4 5">
    <name type="scientific">Acaulospora morrowiae</name>
    <dbReference type="NCBI Taxonomy" id="94023"/>
    <lineage>
        <taxon>Eukaryota</taxon>
        <taxon>Fungi</taxon>
        <taxon>Fungi incertae sedis</taxon>
        <taxon>Mucoromycota</taxon>
        <taxon>Glomeromycotina</taxon>
        <taxon>Glomeromycetes</taxon>
        <taxon>Diversisporales</taxon>
        <taxon>Acaulosporaceae</taxon>
        <taxon>Acaulospora</taxon>
    </lineage>
</organism>
<feature type="compositionally biased region" description="Basic and acidic residues" evidence="2">
    <location>
        <begin position="647"/>
        <end position="656"/>
    </location>
</feature>
<feature type="compositionally biased region" description="Polar residues" evidence="2">
    <location>
        <begin position="31"/>
        <end position="41"/>
    </location>
</feature>
<dbReference type="GO" id="GO:0003676">
    <property type="term" value="F:nucleic acid binding"/>
    <property type="evidence" value="ECO:0007669"/>
    <property type="project" value="InterPro"/>
</dbReference>
<feature type="compositionally biased region" description="Polar residues" evidence="2">
    <location>
        <begin position="1198"/>
        <end position="1221"/>
    </location>
</feature>
<comment type="caution">
    <text evidence="4">The sequence shown here is derived from an EMBL/GenBank/DDBJ whole genome shotgun (WGS) entry which is preliminary data.</text>
</comment>
<keyword evidence="5" id="KW-1185">Reference proteome</keyword>
<gene>
    <name evidence="4" type="ORF">AMORRO_LOCUS9658</name>
</gene>
<keyword evidence="1" id="KW-0863">Zinc-finger</keyword>
<feature type="compositionally biased region" description="Basic and acidic residues" evidence="2">
    <location>
        <begin position="610"/>
        <end position="634"/>
    </location>
</feature>
<feature type="compositionally biased region" description="Basic and acidic residues" evidence="2">
    <location>
        <begin position="1183"/>
        <end position="1196"/>
    </location>
</feature>
<dbReference type="Gene3D" id="4.10.60.10">
    <property type="entry name" value="Zinc finger, CCHC-type"/>
    <property type="match status" value="2"/>
</dbReference>
<feature type="compositionally biased region" description="Basic and acidic residues" evidence="2">
    <location>
        <begin position="385"/>
        <end position="416"/>
    </location>
</feature>
<name>A0A9N9DKL3_9GLOM</name>
<feature type="compositionally biased region" description="Polar residues" evidence="2">
    <location>
        <begin position="326"/>
        <end position="345"/>
    </location>
</feature>
<evidence type="ECO:0000256" key="1">
    <source>
        <dbReference type="PROSITE-ProRule" id="PRU00047"/>
    </source>
</evidence>
<keyword evidence="1" id="KW-0862">Zinc</keyword>
<evidence type="ECO:0000313" key="5">
    <source>
        <dbReference type="Proteomes" id="UP000789342"/>
    </source>
</evidence>
<feature type="compositionally biased region" description="Polar residues" evidence="2">
    <location>
        <begin position="584"/>
        <end position="597"/>
    </location>
</feature>
<feature type="compositionally biased region" description="Basic and acidic residues" evidence="2">
    <location>
        <begin position="496"/>
        <end position="544"/>
    </location>
</feature>
<evidence type="ECO:0000313" key="4">
    <source>
        <dbReference type="EMBL" id="CAG8644146.1"/>
    </source>
</evidence>
<feature type="region of interest" description="Disordered" evidence="2">
    <location>
        <begin position="924"/>
        <end position="1139"/>
    </location>
</feature>
<dbReference type="SUPFAM" id="SSF57756">
    <property type="entry name" value="Retrovirus zinc finger-like domains"/>
    <property type="match status" value="2"/>
</dbReference>
<feature type="compositionally biased region" description="Polar residues" evidence="2">
    <location>
        <begin position="1121"/>
        <end position="1132"/>
    </location>
</feature>
<dbReference type="Proteomes" id="UP000789342">
    <property type="component" value="Unassembled WGS sequence"/>
</dbReference>
<evidence type="ECO:0000259" key="3">
    <source>
        <dbReference type="PROSITE" id="PS50158"/>
    </source>
</evidence>
<proteinExistence type="predicted"/>
<accession>A0A9N9DKL3</accession>
<dbReference type="SMART" id="SM00343">
    <property type="entry name" value="ZnF_C2HC"/>
    <property type="match status" value="3"/>
</dbReference>
<dbReference type="PROSITE" id="PS50158">
    <property type="entry name" value="ZF_CCHC"/>
    <property type="match status" value="2"/>
</dbReference>
<feature type="compositionally biased region" description="Basic and acidic residues" evidence="2">
    <location>
        <begin position="1038"/>
        <end position="1056"/>
    </location>
</feature>
<feature type="compositionally biased region" description="Basic and acidic residues" evidence="2">
    <location>
        <begin position="87"/>
        <end position="101"/>
    </location>
</feature>
<dbReference type="Pfam" id="PF00098">
    <property type="entry name" value="zf-CCHC"/>
    <property type="match status" value="1"/>
</dbReference>
<feature type="compositionally biased region" description="Basic and acidic residues" evidence="2">
    <location>
        <begin position="944"/>
        <end position="990"/>
    </location>
</feature>
<dbReference type="InterPro" id="IPR001878">
    <property type="entry name" value="Znf_CCHC"/>
</dbReference>
<feature type="compositionally biased region" description="Polar residues" evidence="2">
    <location>
        <begin position="456"/>
        <end position="468"/>
    </location>
</feature>
<feature type="domain" description="CCHC-type" evidence="3">
    <location>
        <begin position="885"/>
        <end position="898"/>
    </location>
</feature>
<feature type="region of interest" description="Disordered" evidence="2">
    <location>
        <begin position="309"/>
        <end position="671"/>
    </location>
</feature>
<feature type="compositionally biased region" description="Polar residues" evidence="2">
    <location>
        <begin position="991"/>
        <end position="1020"/>
    </location>
</feature>
<feature type="compositionally biased region" description="Basic and acidic residues" evidence="2">
    <location>
        <begin position="924"/>
        <end position="934"/>
    </location>
</feature>
<dbReference type="AlphaFoldDB" id="A0A9N9DKL3"/>
<dbReference type="GO" id="GO:0008270">
    <property type="term" value="F:zinc ion binding"/>
    <property type="evidence" value="ECO:0007669"/>
    <property type="project" value="UniProtKB-KW"/>
</dbReference>
<feature type="non-terminal residue" evidence="4">
    <location>
        <position position="1221"/>
    </location>
</feature>
<feature type="region of interest" description="Disordered" evidence="2">
    <location>
        <begin position="1"/>
        <end position="196"/>
    </location>
</feature>
<feature type="compositionally biased region" description="Basic and acidic residues" evidence="2">
    <location>
        <begin position="1080"/>
        <end position="1119"/>
    </location>
</feature>
<feature type="domain" description="CCHC-type" evidence="3">
    <location>
        <begin position="693"/>
        <end position="708"/>
    </location>
</feature>